<proteinExistence type="predicted"/>
<accession>A0ACC2VPM0</accession>
<name>A0ACC2VPM0_9TREE</name>
<reference evidence="1" key="1">
    <citation type="submission" date="2023-04" db="EMBL/GenBank/DDBJ databases">
        <title>Draft Genome sequencing of Naganishia species isolated from polar environments using Oxford Nanopore Technology.</title>
        <authorList>
            <person name="Leo P."/>
            <person name="Venkateswaran K."/>
        </authorList>
    </citation>
    <scope>NUCLEOTIDE SEQUENCE</scope>
    <source>
        <strain evidence="1">MNA-CCFEE 5423</strain>
    </source>
</reference>
<dbReference type="Proteomes" id="UP001227268">
    <property type="component" value="Unassembled WGS sequence"/>
</dbReference>
<protein>
    <submittedName>
        <fullName evidence="1">GMP synthase (Glutamine-hydrolyzing)</fullName>
    </submittedName>
</protein>
<gene>
    <name evidence="1" type="primary">GUA1</name>
    <name evidence="1" type="ORF">QFC21_003262</name>
</gene>
<comment type="caution">
    <text evidence="1">The sequence shown here is derived from an EMBL/GenBank/DDBJ whole genome shotgun (WGS) entry which is preliminary data.</text>
</comment>
<organism evidence="1 2">
    <name type="scientific">Naganishia friedmannii</name>
    <dbReference type="NCBI Taxonomy" id="89922"/>
    <lineage>
        <taxon>Eukaryota</taxon>
        <taxon>Fungi</taxon>
        <taxon>Dikarya</taxon>
        <taxon>Basidiomycota</taxon>
        <taxon>Agaricomycotina</taxon>
        <taxon>Tremellomycetes</taxon>
        <taxon>Filobasidiales</taxon>
        <taxon>Filobasidiaceae</taxon>
        <taxon>Naganishia</taxon>
    </lineage>
</organism>
<keyword evidence="2" id="KW-1185">Reference proteome</keyword>
<dbReference type="EMBL" id="JASBWT010000010">
    <property type="protein sequence ID" value="KAJ9101044.1"/>
    <property type="molecule type" value="Genomic_DNA"/>
</dbReference>
<sequence length="852" mass="93731">MPAEIHDLYDSILILDFGSQYSHLITRRCREIDVYCEMLPCTQKMKDLKWKPKGKYHGLEPKLEILSGIILSGSPYSVYDDDAPRVDPDVFTYGVPVLGICYGLQEIATTFGGKVEEHTHREYGSAKITVKKTGNALADRLFEGIETGPDGMQVWMSHSDQLTTCPPGFITVGETATSPYTAIAHASRPIFGVQFHPEVSHSIGGKEVIRTFVTQVCGIKGGWSMQSFIPREIARIREICGEKGQVIGAVSGGVDSTVAAKIMHEAIGDRFHAIMVDNGVLRMDEAKQVHKMLVEDLGVNLTVIDASDLFLGRLKGVMDPEKKRKIIGNTFIEVFEEEAAKLEKQAEDELAQKGGEAKGKIEWLLQGTLYPDVIESISFKGPSATIKTHHNVGGLLENMKLKLIEPLRELFKDEVRALGRLLDIPAHLVGRHPFPGPGLAIRILGEVTREQVKILQHADKIYIEEIRIAGLYDQISQAFVALLPIQAVGVAGDKRTYDQVVALRAVQTEDFMTADWFVYPPEVLRKISSRITNEVKGVNRVVYDVTSKPPGTTLSSSFSQVSASPHRRKNNMPPKAAKEKAVTVKGDEADVSANLKNKVTKTNAQKVLQLLAGELSNPDCDISKKKLMNDIAVTDKGSLTVKIYGKQTIFVYNQDLLPTMPEGSLAELDDELKDVKSAVEVARKTLKGLTQDLNKKQAEPKTEELEDEIQKIEAQNAITMKHLVPLRKASGVSSSGEAPDGASGPIKQEELNALDFEWLKWRKEWVARKKIYQAVLDMVQPELSPANRPAFEEEIGVDPETAEASAIEASYLCKPQKSRVMMTGRAAGTIGPASSAHTAAKVSAGGVKRKRD</sequence>
<evidence type="ECO:0000313" key="1">
    <source>
        <dbReference type="EMBL" id="KAJ9101044.1"/>
    </source>
</evidence>
<evidence type="ECO:0000313" key="2">
    <source>
        <dbReference type="Proteomes" id="UP001227268"/>
    </source>
</evidence>